<sequence length="645" mass="65096">MLSSPTPSPGDYNAFNQGPTWAGGTTRRLGRRANSFRGDCCRIHTAKPDNLSHREALHSLLSSGDSSLSHLAPVLLGESLASLAARIQDSRPAALTHLKLLGVQSLRDRQSLINRVSRAAREGLLRCSVRAPVASDSLSAVEAALAALSALTDPKLEAADGDSSDASTHSRTTAVRMALLKGLGLSDASARKLLDRQPLDAAALAALLPAGELAIACQELGMPAAQARAVCDRCLDGSPATGGATPDRAAAVEERLEIERRRRVEAESEAARAAGFLCGVRRAAGSPFSSPGVALCFAAASRAETADGAEAALHHLQPRLGMQSVGFLLPRPQRHGTEGQADYIAACVAAVCAAERGVPIAALVSVGAAAAEPVRLYARRCTAASAGDSGEGTGTVGGGGGRPLAPAPPPQLRRGIRLALLGGLTPTPLPGTVAPAADACAVPPGWRGLAVRSLGRVAARAAMAGERFLTAAARAFNDWCEGARRLRGPDVGGGAAEGDNGLGSGICALAAALRRNATLSSVDLGDNGVAAEGVEALAAALQAGNKSLCTLGTGFIREAGRALAGLPPPPHVVLAAGLRANAEASRGGEGGAEGSPTVAGAEAQREGAPRAAPRTTLGERYRMRMLGGGPVGEGGGSSGGRHEGV</sequence>
<evidence type="ECO:0000313" key="3">
    <source>
        <dbReference type="Proteomes" id="UP000013827"/>
    </source>
</evidence>
<reference evidence="2" key="2">
    <citation type="submission" date="2024-10" db="UniProtKB">
        <authorList>
            <consortium name="EnsemblProtists"/>
        </authorList>
    </citation>
    <scope>IDENTIFICATION</scope>
</reference>
<organism evidence="2 3">
    <name type="scientific">Emiliania huxleyi (strain CCMP1516)</name>
    <dbReference type="NCBI Taxonomy" id="280463"/>
    <lineage>
        <taxon>Eukaryota</taxon>
        <taxon>Haptista</taxon>
        <taxon>Haptophyta</taxon>
        <taxon>Prymnesiophyceae</taxon>
        <taxon>Isochrysidales</taxon>
        <taxon>Noelaerhabdaceae</taxon>
        <taxon>Emiliania</taxon>
    </lineage>
</organism>
<feature type="compositionally biased region" description="Gly residues" evidence="1">
    <location>
        <begin position="626"/>
        <end position="639"/>
    </location>
</feature>
<name>A0A0D3I425_EMIH1</name>
<feature type="region of interest" description="Disordered" evidence="1">
    <location>
        <begin position="1"/>
        <end position="27"/>
    </location>
</feature>
<dbReference type="PaxDb" id="2903-EOD06010"/>
<dbReference type="Proteomes" id="UP000013827">
    <property type="component" value="Unassembled WGS sequence"/>
</dbReference>
<feature type="compositionally biased region" description="Gly residues" evidence="1">
    <location>
        <begin position="389"/>
        <end position="402"/>
    </location>
</feature>
<keyword evidence="3" id="KW-1185">Reference proteome</keyword>
<dbReference type="KEGG" id="ehx:EMIHUDRAFT_250081"/>
<evidence type="ECO:0000313" key="2">
    <source>
        <dbReference type="EnsemblProtists" id="EOD06010"/>
    </source>
</evidence>
<accession>A0A0D3I425</accession>
<dbReference type="Gene3D" id="3.80.10.10">
    <property type="entry name" value="Ribonuclease Inhibitor"/>
    <property type="match status" value="1"/>
</dbReference>
<proteinExistence type="predicted"/>
<dbReference type="RefSeq" id="XP_005758439.1">
    <property type="nucleotide sequence ID" value="XM_005758382.1"/>
</dbReference>
<feature type="region of interest" description="Disordered" evidence="1">
    <location>
        <begin position="385"/>
        <end position="409"/>
    </location>
</feature>
<evidence type="ECO:0000256" key="1">
    <source>
        <dbReference type="SAM" id="MobiDB-lite"/>
    </source>
</evidence>
<dbReference type="HOGENOM" id="CLU_424816_0_0_1"/>
<feature type="region of interest" description="Disordered" evidence="1">
    <location>
        <begin position="584"/>
        <end position="645"/>
    </location>
</feature>
<protein>
    <submittedName>
        <fullName evidence="2">Uncharacterized protein</fullName>
    </submittedName>
</protein>
<reference evidence="3" key="1">
    <citation type="journal article" date="2013" name="Nature">
        <title>Pan genome of the phytoplankton Emiliania underpins its global distribution.</title>
        <authorList>
            <person name="Read B.A."/>
            <person name="Kegel J."/>
            <person name="Klute M.J."/>
            <person name="Kuo A."/>
            <person name="Lefebvre S.C."/>
            <person name="Maumus F."/>
            <person name="Mayer C."/>
            <person name="Miller J."/>
            <person name="Monier A."/>
            <person name="Salamov A."/>
            <person name="Young J."/>
            <person name="Aguilar M."/>
            <person name="Claverie J.M."/>
            <person name="Frickenhaus S."/>
            <person name="Gonzalez K."/>
            <person name="Herman E.K."/>
            <person name="Lin Y.C."/>
            <person name="Napier J."/>
            <person name="Ogata H."/>
            <person name="Sarno A.F."/>
            <person name="Shmutz J."/>
            <person name="Schroeder D."/>
            <person name="de Vargas C."/>
            <person name="Verret F."/>
            <person name="von Dassow P."/>
            <person name="Valentin K."/>
            <person name="Van de Peer Y."/>
            <person name="Wheeler G."/>
            <person name="Dacks J.B."/>
            <person name="Delwiche C.F."/>
            <person name="Dyhrman S.T."/>
            <person name="Glockner G."/>
            <person name="John U."/>
            <person name="Richards T."/>
            <person name="Worden A.Z."/>
            <person name="Zhang X."/>
            <person name="Grigoriev I.V."/>
            <person name="Allen A.E."/>
            <person name="Bidle K."/>
            <person name="Borodovsky M."/>
            <person name="Bowler C."/>
            <person name="Brownlee C."/>
            <person name="Cock J.M."/>
            <person name="Elias M."/>
            <person name="Gladyshev V.N."/>
            <person name="Groth M."/>
            <person name="Guda C."/>
            <person name="Hadaegh A."/>
            <person name="Iglesias-Rodriguez M.D."/>
            <person name="Jenkins J."/>
            <person name="Jones B.M."/>
            <person name="Lawson T."/>
            <person name="Leese F."/>
            <person name="Lindquist E."/>
            <person name="Lobanov A."/>
            <person name="Lomsadze A."/>
            <person name="Malik S.B."/>
            <person name="Marsh M.E."/>
            <person name="Mackinder L."/>
            <person name="Mock T."/>
            <person name="Mueller-Roeber B."/>
            <person name="Pagarete A."/>
            <person name="Parker M."/>
            <person name="Probert I."/>
            <person name="Quesneville H."/>
            <person name="Raines C."/>
            <person name="Rensing S.A."/>
            <person name="Riano-Pachon D.M."/>
            <person name="Richier S."/>
            <person name="Rokitta S."/>
            <person name="Shiraiwa Y."/>
            <person name="Soanes D.M."/>
            <person name="van der Giezen M."/>
            <person name="Wahlund T.M."/>
            <person name="Williams B."/>
            <person name="Wilson W."/>
            <person name="Wolfe G."/>
            <person name="Wurch L.L."/>
        </authorList>
    </citation>
    <scope>NUCLEOTIDE SEQUENCE</scope>
</reference>
<dbReference type="AlphaFoldDB" id="A0A0D3I425"/>
<dbReference type="GeneID" id="17252159"/>
<dbReference type="EnsemblProtists" id="EOD06010">
    <property type="protein sequence ID" value="EOD06010"/>
    <property type="gene ID" value="EMIHUDRAFT_250081"/>
</dbReference>
<dbReference type="InterPro" id="IPR032675">
    <property type="entry name" value="LRR_dom_sf"/>
</dbReference>
<dbReference type="SUPFAM" id="SSF52047">
    <property type="entry name" value="RNI-like"/>
    <property type="match status" value="1"/>
</dbReference>